<organism evidence="1 2">
    <name type="scientific">Treponema brennaborense (strain DSM 12168 / CIP 105900 / DD5/3)</name>
    <dbReference type="NCBI Taxonomy" id="906968"/>
    <lineage>
        <taxon>Bacteria</taxon>
        <taxon>Pseudomonadati</taxon>
        <taxon>Spirochaetota</taxon>
        <taxon>Spirochaetia</taxon>
        <taxon>Spirochaetales</taxon>
        <taxon>Treponemataceae</taxon>
        <taxon>Treponema</taxon>
    </lineage>
</organism>
<dbReference type="RefSeq" id="WP_013757978.1">
    <property type="nucleotide sequence ID" value="NC_015500.1"/>
</dbReference>
<sequence>MMQYPLFEQAIFSIIAERNGLRCISAVILPESALSEANLYLRAVAGKSDGDMPFTVHYPAANQAELIVRQTKILSLWTERPVFASECAPIIKKLEQTVSFLSELLDEDCVRAIPLEKHDIPVPPAGIGSVWRAFRDIPKSIMYDLCFFHQSSVMLLNADIGVRA</sequence>
<dbReference type="AlphaFoldDB" id="F4LIT4"/>
<proteinExistence type="predicted"/>
<evidence type="ECO:0000313" key="1">
    <source>
        <dbReference type="EMBL" id="AEE16259.1"/>
    </source>
</evidence>
<accession>F4LIT4</accession>
<dbReference type="KEGG" id="tbe:Trebr_0823"/>
<dbReference type="HOGENOM" id="CLU_1618264_0_0_12"/>
<dbReference type="Proteomes" id="UP000006546">
    <property type="component" value="Chromosome"/>
</dbReference>
<dbReference type="STRING" id="906968.Trebr_0823"/>
<protein>
    <submittedName>
        <fullName evidence="1">Uncharacterized protein</fullName>
    </submittedName>
</protein>
<name>F4LIT4_TREBD</name>
<reference evidence="2" key="1">
    <citation type="submission" date="2011-04" db="EMBL/GenBank/DDBJ databases">
        <title>The complete genome of Treponema brennaborense DSM 12168.</title>
        <authorList>
            <person name="Lucas S."/>
            <person name="Han J."/>
            <person name="Lapidus A."/>
            <person name="Bruce D."/>
            <person name="Goodwin L."/>
            <person name="Pitluck S."/>
            <person name="Peters L."/>
            <person name="Kyrpides N."/>
            <person name="Mavromatis K."/>
            <person name="Ivanova N."/>
            <person name="Mikhailova N."/>
            <person name="Pagani I."/>
            <person name="Teshima H."/>
            <person name="Detter J.C."/>
            <person name="Tapia R."/>
            <person name="Han C."/>
            <person name="Land M."/>
            <person name="Hauser L."/>
            <person name="Markowitz V."/>
            <person name="Cheng J.-F."/>
            <person name="Hugenholtz P."/>
            <person name="Woyke T."/>
            <person name="Wu D."/>
            <person name="Gronow S."/>
            <person name="Wellnitz S."/>
            <person name="Brambilla E."/>
            <person name="Klenk H.-P."/>
            <person name="Eisen J.A."/>
        </authorList>
    </citation>
    <scope>NUCLEOTIDE SEQUENCE [LARGE SCALE GENOMIC DNA]</scope>
    <source>
        <strain evidence="2">DSM 12168 / CIP 105900 / DD5/3</strain>
    </source>
</reference>
<gene>
    <name evidence="1" type="ordered locus">Trebr_0823</name>
</gene>
<dbReference type="EMBL" id="CP002696">
    <property type="protein sequence ID" value="AEE16259.1"/>
    <property type="molecule type" value="Genomic_DNA"/>
</dbReference>
<keyword evidence="2" id="KW-1185">Reference proteome</keyword>
<evidence type="ECO:0000313" key="2">
    <source>
        <dbReference type="Proteomes" id="UP000006546"/>
    </source>
</evidence>